<sequence>MWTHFSPEVSRKVSDDYNRDIETFLSPDLFKEKGSQDKPLTTDEISHLCRSTSTFRKKAKKTKKPINRDQFPTLQRLIRELTTTDPEDEEILQTEPASESNNDSNVFLNLYNKIVA</sequence>
<dbReference type="EMBL" id="CAJVPP010000439">
    <property type="protein sequence ID" value="CAG8482713.1"/>
    <property type="molecule type" value="Genomic_DNA"/>
</dbReference>
<evidence type="ECO:0000256" key="1">
    <source>
        <dbReference type="SAM" id="MobiDB-lite"/>
    </source>
</evidence>
<evidence type="ECO:0000313" key="2">
    <source>
        <dbReference type="EMBL" id="CAG8482713.1"/>
    </source>
</evidence>
<reference evidence="2" key="1">
    <citation type="submission" date="2021-06" db="EMBL/GenBank/DDBJ databases">
        <authorList>
            <person name="Kallberg Y."/>
            <person name="Tangrot J."/>
            <person name="Rosling A."/>
        </authorList>
    </citation>
    <scope>NUCLEOTIDE SEQUENCE</scope>
    <source>
        <strain evidence="2">87-6 pot B 2015</strain>
    </source>
</reference>
<comment type="caution">
    <text evidence="2">The sequence shown here is derived from an EMBL/GenBank/DDBJ whole genome shotgun (WGS) entry which is preliminary data.</text>
</comment>
<protein>
    <submittedName>
        <fullName evidence="2">12576_t:CDS:1</fullName>
    </submittedName>
</protein>
<feature type="region of interest" description="Disordered" evidence="1">
    <location>
        <begin position="81"/>
        <end position="104"/>
    </location>
</feature>
<gene>
    <name evidence="2" type="ORF">FMOSSE_LOCUS3111</name>
</gene>
<proteinExistence type="predicted"/>
<evidence type="ECO:0000313" key="3">
    <source>
        <dbReference type="Proteomes" id="UP000789375"/>
    </source>
</evidence>
<dbReference type="AlphaFoldDB" id="A0A9N8Z9C6"/>
<feature type="non-terminal residue" evidence="2">
    <location>
        <position position="1"/>
    </location>
</feature>
<organism evidence="2 3">
    <name type="scientific">Funneliformis mosseae</name>
    <name type="common">Endomycorrhizal fungus</name>
    <name type="synonym">Glomus mosseae</name>
    <dbReference type="NCBI Taxonomy" id="27381"/>
    <lineage>
        <taxon>Eukaryota</taxon>
        <taxon>Fungi</taxon>
        <taxon>Fungi incertae sedis</taxon>
        <taxon>Mucoromycota</taxon>
        <taxon>Glomeromycotina</taxon>
        <taxon>Glomeromycetes</taxon>
        <taxon>Glomerales</taxon>
        <taxon>Glomeraceae</taxon>
        <taxon>Funneliformis</taxon>
    </lineage>
</organism>
<name>A0A9N8Z9C6_FUNMO</name>
<dbReference type="Proteomes" id="UP000789375">
    <property type="component" value="Unassembled WGS sequence"/>
</dbReference>
<feature type="compositionally biased region" description="Polar residues" evidence="1">
    <location>
        <begin position="95"/>
        <end position="104"/>
    </location>
</feature>
<accession>A0A9N8Z9C6</accession>
<keyword evidence="3" id="KW-1185">Reference proteome</keyword>